<dbReference type="CTD" id="36380607"/>
<proteinExistence type="predicted"/>
<evidence type="ECO:0000256" key="3">
    <source>
        <dbReference type="ARBA" id="ARBA00022723"/>
    </source>
</evidence>
<keyword evidence="7 8" id="KW-1015">Disulfide bond</keyword>
<dbReference type="PROSITE" id="PS00022">
    <property type="entry name" value="EGF_1"/>
    <property type="match status" value="1"/>
</dbReference>
<feature type="signal peptide" evidence="9">
    <location>
        <begin position="1"/>
        <end position="20"/>
    </location>
</feature>
<feature type="disulfide bond" evidence="8">
    <location>
        <begin position="108"/>
        <end position="263"/>
    </location>
</feature>
<dbReference type="Pfam" id="PF00431">
    <property type="entry name" value="CUB"/>
    <property type="match status" value="1"/>
</dbReference>
<keyword evidence="1" id="KW-0245">EGF-like domain</keyword>
<dbReference type="GO" id="GO:0008270">
    <property type="term" value="F:zinc ion binding"/>
    <property type="evidence" value="ECO:0007669"/>
    <property type="project" value="InterPro"/>
</dbReference>
<evidence type="ECO:0000259" key="10">
    <source>
        <dbReference type="PROSITE" id="PS51864"/>
    </source>
</evidence>
<dbReference type="Gene3D" id="2.60.120.290">
    <property type="entry name" value="Spermadhesin, CUB domain"/>
    <property type="match status" value="1"/>
</dbReference>
<reference evidence="13" key="3">
    <citation type="submission" date="2020-12" db="UniProtKB">
        <authorList>
            <consortium name="WormBaseParasite"/>
        </authorList>
    </citation>
    <scope>IDENTIFICATION</scope>
</reference>
<dbReference type="WormBase" id="SRAE_2000290000">
    <property type="protein sequence ID" value="SRP02581"/>
    <property type="gene ID" value="WBGene00263114"/>
</dbReference>
<dbReference type="AlphaFoldDB" id="A0A090LET0"/>
<evidence type="ECO:0000256" key="4">
    <source>
        <dbReference type="ARBA" id="ARBA00022801"/>
    </source>
</evidence>
<gene>
    <name evidence="11 13 14" type="ORF">SRAE_2000290000</name>
</gene>
<evidence type="ECO:0000313" key="11">
    <source>
        <dbReference type="EMBL" id="CEF68242.2"/>
    </source>
</evidence>
<dbReference type="OrthoDB" id="291007at2759"/>
<comment type="caution">
    <text evidence="8">Lacks conserved residue(s) required for the propagation of feature annotation.</text>
</comment>
<protein>
    <recommendedName>
        <fullName evidence="9">Metalloendopeptidase</fullName>
        <ecNumber evidence="9">3.4.24.-</ecNumber>
    </recommendedName>
</protein>
<dbReference type="WBParaSite" id="SRAE_2000290000.1">
    <property type="protein sequence ID" value="SRAE_2000290000.1"/>
    <property type="gene ID" value="WBGene00263114"/>
</dbReference>
<dbReference type="PRINTS" id="PR00480">
    <property type="entry name" value="ASTACIN"/>
</dbReference>
<keyword evidence="2 9" id="KW-0645">Protease</keyword>
<keyword evidence="4 9" id="KW-0378">Hydrolase</keyword>
<dbReference type="Pfam" id="PF01400">
    <property type="entry name" value="Astacin"/>
    <property type="match status" value="1"/>
</dbReference>
<evidence type="ECO:0000256" key="5">
    <source>
        <dbReference type="ARBA" id="ARBA00022833"/>
    </source>
</evidence>
<keyword evidence="6 9" id="KW-0482">Metalloprotease</keyword>
<dbReference type="InterPro" id="IPR024079">
    <property type="entry name" value="MetalloPept_cat_dom_sf"/>
</dbReference>
<sequence>MIYFKKFFLYSIIYILCVSSYKISSNNFTSNEKIIEKRNAKRSIEEISNFKYDNEVMDDLSSHDRQKRNIKIKPRKHNWTLPIHFGINFPLDRYLIKRVLKIVEASTCIRFNCVYKLSTSPFGIQFISSNDCYCPIGRMFEKGWQNIHIGKECKTTTGILRLILRALGVIYEHNRIDRNFYVKVHPENMHLTDLTNFKKSRTTPINNFYLPYEYGSLMHFGMYDYSKNGGKTISLKDRLYESTVGQQEELTFNDIKTLNLHYCSNICKNKIICKNHGYQDPNHCDRCKCPNSFEGFQCERYKTFRGCGTIVWTVRKQPTFFKFYGKKNCIYHLKTNRLKKIKIVILKVKTQSSYSLTCSGYNTLEVKYWKDKTVVGARFCQQRFPKYIISHNNYVILQYNSCYESSYVHLYFKEAF</sequence>
<keyword evidence="5 9" id="KW-0862">Zinc</keyword>
<dbReference type="PANTHER" id="PTHR10127">
    <property type="entry name" value="DISCOIDIN, CUB, EGF, LAMININ , AND ZINC METALLOPROTEASE DOMAIN CONTAINING"/>
    <property type="match status" value="1"/>
</dbReference>
<dbReference type="SMART" id="SM00235">
    <property type="entry name" value="ZnMc"/>
    <property type="match status" value="1"/>
</dbReference>
<dbReference type="InterPro" id="IPR035914">
    <property type="entry name" value="Sperma_CUB_dom_sf"/>
</dbReference>
<feature type="domain" description="Peptidase M12A" evidence="10">
    <location>
        <begin position="64"/>
        <end position="264"/>
    </location>
</feature>
<evidence type="ECO:0000313" key="14">
    <source>
        <dbReference type="WormBase" id="SRAE_2000290000"/>
    </source>
</evidence>
<evidence type="ECO:0000256" key="6">
    <source>
        <dbReference type="ARBA" id="ARBA00023049"/>
    </source>
</evidence>
<accession>A0A090LET0</accession>
<dbReference type="InterPro" id="IPR000742">
    <property type="entry name" value="EGF"/>
</dbReference>
<dbReference type="GO" id="GO:0004222">
    <property type="term" value="F:metalloendopeptidase activity"/>
    <property type="evidence" value="ECO:0007669"/>
    <property type="project" value="UniProtKB-UniRule"/>
</dbReference>
<evidence type="ECO:0000256" key="9">
    <source>
        <dbReference type="RuleBase" id="RU361183"/>
    </source>
</evidence>
<dbReference type="Proteomes" id="UP000035682">
    <property type="component" value="Unplaced"/>
</dbReference>
<dbReference type="InterPro" id="IPR000859">
    <property type="entry name" value="CUB_dom"/>
</dbReference>
<dbReference type="SUPFAM" id="SSF49854">
    <property type="entry name" value="Spermadhesin, CUB domain"/>
    <property type="match status" value="1"/>
</dbReference>
<dbReference type="InterPro" id="IPR006026">
    <property type="entry name" value="Peptidase_Metallo"/>
</dbReference>
<keyword evidence="9" id="KW-0732">Signal</keyword>
<dbReference type="EMBL" id="LN609529">
    <property type="protein sequence ID" value="CEF68242.2"/>
    <property type="molecule type" value="Genomic_DNA"/>
</dbReference>
<evidence type="ECO:0000256" key="7">
    <source>
        <dbReference type="ARBA" id="ARBA00023157"/>
    </source>
</evidence>
<name>A0A090LET0_STRRB</name>
<dbReference type="GeneID" id="36380607"/>
<dbReference type="SUPFAM" id="SSF55486">
    <property type="entry name" value="Metalloproteases ('zincins'), catalytic domain"/>
    <property type="match status" value="1"/>
</dbReference>
<keyword evidence="3 9" id="KW-0479">Metal-binding</keyword>
<evidence type="ECO:0000256" key="8">
    <source>
        <dbReference type="PROSITE-ProRule" id="PRU01211"/>
    </source>
</evidence>
<dbReference type="PROSITE" id="PS51864">
    <property type="entry name" value="ASTACIN"/>
    <property type="match status" value="1"/>
</dbReference>
<dbReference type="PANTHER" id="PTHR10127:SF831">
    <property type="entry name" value="ZINC METALLOPROTEINASE NAS-37"/>
    <property type="match status" value="1"/>
</dbReference>
<feature type="chain" id="PRO_5015017706" description="Metalloendopeptidase" evidence="9">
    <location>
        <begin position="21"/>
        <end position="416"/>
    </location>
</feature>
<evidence type="ECO:0000313" key="13">
    <source>
        <dbReference type="WBParaSite" id="SRAE_2000290000.1"/>
    </source>
</evidence>
<dbReference type="InterPro" id="IPR001506">
    <property type="entry name" value="Peptidase_M12A"/>
</dbReference>
<reference evidence="12" key="2">
    <citation type="submission" date="2014-09" db="EMBL/GenBank/DDBJ databases">
        <authorList>
            <person name="Martin A.A."/>
        </authorList>
    </citation>
    <scope>NUCLEOTIDE SEQUENCE</scope>
    <source>
        <strain evidence="12">ED321</strain>
    </source>
</reference>
<organism evidence="11">
    <name type="scientific">Strongyloides ratti</name>
    <name type="common">Parasitic roundworm</name>
    <dbReference type="NCBI Taxonomy" id="34506"/>
    <lineage>
        <taxon>Eukaryota</taxon>
        <taxon>Metazoa</taxon>
        <taxon>Ecdysozoa</taxon>
        <taxon>Nematoda</taxon>
        <taxon>Chromadorea</taxon>
        <taxon>Rhabditida</taxon>
        <taxon>Tylenchina</taxon>
        <taxon>Panagrolaimomorpha</taxon>
        <taxon>Strongyloidoidea</taxon>
        <taxon>Strongyloididae</taxon>
        <taxon>Strongyloides</taxon>
    </lineage>
</organism>
<dbReference type="Gene3D" id="3.40.390.10">
    <property type="entry name" value="Collagenase (Catalytic Domain)"/>
    <property type="match status" value="1"/>
</dbReference>
<evidence type="ECO:0000256" key="2">
    <source>
        <dbReference type="ARBA" id="ARBA00022670"/>
    </source>
</evidence>
<dbReference type="GO" id="GO:0006508">
    <property type="term" value="P:proteolysis"/>
    <property type="evidence" value="ECO:0007669"/>
    <property type="project" value="UniProtKB-KW"/>
</dbReference>
<dbReference type="RefSeq" id="XP_024507442.1">
    <property type="nucleotide sequence ID" value="XM_024654023.1"/>
</dbReference>
<comment type="cofactor">
    <cofactor evidence="9">
        <name>Zn(2+)</name>
        <dbReference type="ChEBI" id="CHEBI:29105"/>
    </cofactor>
    <text evidence="9">Binds 1 zinc ion per subunit.</text>
</comment>
<evidence type="ECO:0000256" key="1">
    <source>
        <dbReference type="ARBA" id="ARBA00022536"/>
    </source>
</evidence>
<reference evidence="11" key="1">
    <citation type="submission" date="2014-09" db="EMBL/GenBank/DDBJ databases">
        <authorList>
            <person name="Aslett A.Martin."/>
        </authorList>
    </citation>
    <scope>NUCLEOTIDE SEQUENCE</scope>
    <source>
        <strain evidence="11">ED321 Heterogonic</strain>
    </source>
</reference>
<evidence type="ECO:0000313" key="12">
    <source>
        <dbReference type="Proteomes" id="UP000035682"/>
    </source>
</evidence>
<keyword evidence="12" id="KW-1185">Reference proteome</keyword>
<dbReference type="EC" id="3.4.24.-" evidence="9"/>